<name>A0ABD3Q4R6_9STRA</name>
<keyword evidence="3" id="KW-1185">Reference proteome</keyword>
<proteinExistence type="predicted"/>
<evidence type="ECO:0000313" key="2">
    <source>
        <dbReference type="EMBL" id="KAL3795160.1"/>
    </source>
</evidence>
<protein>
    <submittedName>
        <fullName evidence="2">Uncharacterized protein</fullName>
    </submittedName>
</protein>
<feature type="compositionally biased region" description="Polar residues" evidence="1">
    <location>
        <begin position="1"/>
        <end position="13"/>
    </location>
</feature>
<feature type="region of interest" description="Disordered" evidence="1">
    <location>
        <begin position="1"/>
        <end position="20"/>
    </location>
</feature>
<sequence length="124" mass="13676">MMLGFSSSRQSGEGTVGGKNLKEDLPLKGGRLIFDIVQRDDQLIESFNEEVRIRRHVWWIVAEVWPRGLGMRDQGFQGCGSMKEWNPDSCIMDQGNDAIDGSPDHVETGGVCNGVISDLIDPGL</sequence>
<comment type="caution">
    <text evidence="2">The sequence shown here is derived from an EMBL/GenBank/DDBJ whole genome shotgun (WGS) entry which is preliminary data.</text>
</comment>
<organism evidence="2 3">
    <name type="scientific">Cyclotella cryptica</name>
    <dbReference type="NCBI Taxonomy" id="29204"/>
    <lineage>
        <taxon>Eukaryota</taxon>
        <taxon>Sar</taxon>
        <taxon>Stramenopiles</taxon>
        <taxon>Ochrophyta</taxon>
        <taxon>Bacillariophyta</taxon>
        <taxon>Coscinodiscophyceae</taxon>
        <taxon>Thalassiosirophycidae</taxon>
        <taxon>Stephanodiscales</taxon>
        <taxon>Stephanodiscaceae</taxon>
        <taxon>Cyclotella</taxon>
    </lineage>
</organism>
<dbReference type="AlphaFoldDB" id="A0ABD3Q4R6"/>
<dbReference type="EMBL" id="JABMIG020000074">
    <property type="protein sequence ID" value="KAL3795160.1"/>
    <property type="molecule type" value="Genomic_DNA"/>
</dbReference>
<evidence type="ECO:0000256" key="1">
    <source>
        <dbReference type="SAM" id="MobiDB-lite"/>
    </source>
</evidence>
<gene>
    <name evidence="2" type="ORF">HJC23_007388</name>
</gene>
<evidence type="ECO:0000313" key="3">
    <source>
        <dbReference type="Proteomes" id="UP001516023"/>
    </source>
</evidence>
<reference evidence="2 3" key="1">
    <citation type="journal article" date="2020" name="G3 (Bethesda)">
        <title>Improved Reference Genome for Cyclotella cryptica CCMP332, a Model for Cell Wall Morphogenesis, Salinity Adaptation, and Lipid Production in Diatoms (Bacillariophyta).</title>
        <authorList>
            <person name="Roberts W.R."/>
            <person name="Downey K.M."/>
            <person name="Ruck E.C."/>
            <person name="Traller J.C."/>
            <person name="Alverson A.J."/>
        </authorList>
    </citation>
    <scope>NUCLEOTIDE SEQUENCE [LARGE SCALE GENOMIC DNA]</scope>
    <source>
        <strain evidence="2 3">CCMP332</strain>
    </source>
</reference>
<accession>A0ABD3Q4R6</accession>
<dbReference type="Proteomes" id="UP001516023">
    <property type="component" value="Unassembled WGS sequence"/>
</dbReference>